<gene>
    <name evidence="2" type="ORF">OEA41_010311</name>
</gene>
<evidence type="ECO:0000313" key="2">
    <source>
        <dbReference type="EMBL" id="KAK3167185.1"/>
    </source>
</evidence>
<dbReference type="EMBL" id="JASNWA010000011">
    <property type="protein sequence ID" value="KAK3167185.1"/>
    <property type="molecule type" value="Genomic_DNA"/>
</dbReference>
<evidence type="ECO:0008006" key="4">
    <source>
        <dbReference type="Google" id="ProtNLM"/>
    </source>
</evidence>
<sequence>MPAAAVPCIQLCHERLEHLKSMNTSSKVKWSSSKDTGDAVRGFMRSVMTLRDIMMDAATYNLLNELRDLTHLQYNQTSLQQNHQLARMEYLVSVAKEGFDKNSAQSRRGLDELAEKLRSMAQTHESNTTQWRPDPRDPFSFSATIMRALEDNSQHTVVRGQLDTGCEENWISMDVLTRAGLESQLKSHDSAGTYTAFGGEEFEPIGKIEITWYAENAAKSRTTNFLVHGKVPFDMVLGRIWIAEESIFVFNKPALALRMGNFTKEEHRIIEENARKKGATDDQLASIRRAEEASARDRLRQQKAASTTSPSPNPQSTVLGDPEPDHEGIRRNLLSMFDATVPRSSVRGQVDMDDTIVTWMKGAQDLYEDMCGNLVTVLADDTEDPEQWLRLLPAVLEVINTLIWECFATGSYYDRLATSLGTDRPRLAERILGPFLRYVANLEHLPDHNVQWLLGRHYAEMYGTAYRIGDYYRRIREAHATMSYRLHAALESDDT</sequence>
<dbReference type="InterPro" id="IPR021109">
    <property type="entry name" value="Peptidase_aspartic_dom_sf"/>
</dbReference>
<comment type="caution">
    <text evidence="2">The sequence shown here is derived from an EMBL/GenBank/DDBJ whole genome shotgun (WGS) entry which is preliminary data.</text>
</comment>
<reference evidence="2" key="1">
    <citation type="submission" date="2022-11" db="EMBL/GenBank/DDBJ databases">
        <title>Chromosomal genome sequence assembly and mating type (MAT) locus characterization of the leprose asexual lichenized fungus Lepraria neglecta (Nyl.) Erichsen.</title>
        <authorList>
            <person name="Allen J.L."/>
            <person name="Pfeffer B."/>
        </authorList>
    </citation>
    <scope>NUCLEOTIDE SEQUENCE</scope>
    <source>
        <strain evidence="2">Allen 5258</strain>
    </source>
</reference>
<evidence type="ECO:0000313" key="3">
    <source>
        <dbReference type="Proteomes" id="UP001276659"/>
    </source>
</evidence>
<dbReference type="AlphaFoldDB" id="A0AAE0DFG3"/>
<organism evidence="2 3">
    <name type="scientific">Lepraria neglecta</name>
    <dbReference type="NCBI Taxonomy" id="209136"/>
    <lineage>
        <taxon>Eukaryota</taxon>
        <taxon>Fungi</taxon>
        <taxon>Dikarya</taxon>
        <taxon>Ascomycota</taxon>
        <taxon>Pezizomycotina</taxon>
        <taxon>Lecanoromycetes</taxon>
        <taxon>OSLEUM clade</taxon>
        <taxon>Lecanoromycetidae</taxon>
        <taxon>Lecanorales</taxon>
        <taxon>Lecanorineae</taxon>
        <taxon>Stereocaulaceae</taxon>
        <taxon>Lepraria</taxon>
    </lineage>
</organism>
<keyword evidence="3" id="KW-1185">Reference proteome</keyword>
<evidence type="ECO:0000256" key="1">
    <source>
        <dbReference type="SAM" id="MobiDB-lite"/>
    </source>
</evidence>
<accession>A0AAE0DFG3</accession>
<dbReference type="Proteomes" id="UP001276659">
    <property type="component" value="Unassembled WGS sequence"/>
</dbReference>
<proteinExistence type="predicted"/>
<feature type="compositionally biased region" description="Basic and acidic residues" evidence="1">
    <location>
        <begin position="291"/>
        <end position="300"/>
    </location>
</feature>
<name>A0AAE0DFG3_9LECA</name>
<feature type="compositionally biased region" description="Low complexity" evidence="1">
    <location>
        <begin position="306"/>
        <end position="317"/>
    </location>
</feature>
<protein>
    <recommendedName>
        <fullName evidence="4">Peptidase A2 domain-containing protein</fullName>
    </recommendedName>
</protein>
<dbReference type="Gene3D" id="2.40.70.10">
    <property type="entry name" value="Acid Proteases"/>
    <property type="match status" value="1"/>
</dbReference>
<feature type="region of interest" description="Disordered" evidence="1">
    <location>
        <begin position="291"/>
        <end position="325"/>
    </location>
</feature>